<evidence type="ECO:0000313" key="3">
    <source>
        <dbReference type="Proteomes" id="UP000316639"/>
    </source>
</evidence>
<keyword evidence="1" id="KW-0812">Transmembrane</keyword>
<gene>
    <name evidence="2" type="ORF">FKR81_08780</name>
</gene>
<comment type="caution">
    <text evidence="2">The sequence shown here is derived from an EMBL/GenBank/DDBJ whole genome shotgun (WGS) entry which is preliminary data.</text>
</comment>
<keyword evidence="1" id="KW-1133">Transmembrane helix</keyword>
<feature type="transmembrane region" description="Helical" evidence="1">
    <location>
        <begin position="130"/>
        <end position="149"/>
    </location>
</feature>
<proteinExistence type="predicted"/>
<reference evidence="2 3" key="1">
    <citation type="submission" date="2019-07" db="EMBL/GenBank/DDBJ databases">
        <title>Lentzea xizangensis sp. nov., isolated from Qinghai-Tibetan Plateau Soils.</title>
        <authorList>
            <person name="Huang J."/>
        </authorList>
    </citation>
    <scope>NUCLEOTIDE SEQUENCE [LARGE SCALE GENOMIC DNA]</scope>
    <source>
        <strain evidence="2 3">FXJ1.1311</strain>
    </source>
</reference>
<name>A0A563EXZ2_9PSEU</name>
<dbReference type="Proteomes" id="UP000316639">
    <property type="component" value="Unassembled WGS sequence"/>
</dbReference>
<accession>A0A563EXZ2</accession>
<evidence type="ECO:0000313" key="2">
    <source>
        <dbReference type="EMBL" id="TWP52422.1"/>
    </source>
</evidence>
<keyword evidence="1" id="KW-0472">Membrane</keyword>
<evidence type="ECO:0008006" key="4">
    <source>
        <dbReference type="Google" id="ProtNLM"/>
    </source>
</evidence>
<dbReference type="AlphaFoldDB" id="A0A563EXZ2"/>
<dbReference type="EMBL" id="VOBR01000005">
    <property type="protein sequence ID" value="TWP52422.1"/>
    <property type="molecule type" value="Genomic_DNA"/>
</dbReference>
<organism evidence="2 3">
    <name type="scientific">Lentzea tibetensis</name>
    <dbReference type="NCBI Taxonomy" id="2591470"/>
    <lineage>
        <taxon>Bacteria</taxon>
        <taxon>Bacillati</taxon>
        <taxon>Actinomycetota</taxon>
        <taxon>Actinomycetes</taxon>
        <taxon>Pseudonocardiales</taxon>
        <taxon>Pseudonocardiaceae</taxon>
        <taxon>Lentzea</taxon>
    </lineage>
</organism>
<sequence length="195" mass="19975">MTDPPLPGTWARYRWVAPAVAFAAALTITLAAVRGQAHDGPVRDDLAVSVADGTRTVDENSVVAYQVAVSNLTGRDLDGLELTVMTPDVLVLGDGAPAQTRWSGGISAGGKAGFEVGGVVRDVPAGQTEMVVTACAAGAGLATVCSSDVNGVENADTGVSWLMIVLMLGQLLVTLPLVVLVVAVAWLRRKRGGTP</sequence>
<evidence type="ECO:0000256" key="1">
    <source>
        <dbReference type="SAM" id="Phobius"/>
    </source>
</evidence>
<keyword evidence="3" id="KW-1185">Reference proteome</keyword>
<feature type="transmembrane region" description="Helical" evidence="1">
    <location>
        <begin position="161"/>
        <end position="187"/>
    </location>
</feature>
<protein>
    <recommendedName>
        <fullName evidence="4">DUF11 domain-containing protein</fullName>
    </recommendedName>
</protein>
<dbReference type="RefSeq" id="WP_146350478.1">
    <property type="nucleotide sequence ID" value="NZ_VOBR01000005.1"/>
</dbReference>
<feature type="transmembrane region" description="Helical" evidence="1">
    <location>
        <begin position="15"/>
        <end position="33"/>
    </location>
</feature>